<evidence type="ECO:0000313" key="3">
    <source>
        <dbReference type="Proteomes" id="UP000232149"/>
    </source>
</evidence>
<evidence type="ECO:0000313" key="1">
    <source>
        <dbReference type="EMBL" id="PJZ54780.1"/>
    </source>
</evidence>
<proteinExistence type="predicted"/>
<gene>
    <name evidence="2" type="ORF">CH376_13185</name>
    <name evidence="1" type="ORF">CH380_03460</name>
</gene>
<name>A0A2M9YTD9_9LEPT</name>
<protein>
    <submittedName>
        <fullName evidence="1">Uncharacterized protein</fullName>
    </submittedName>
</protein>
<comment type="caution">
    <text evidence="1">The sequence shown here is derived from an EMBL/GenBank/DDBJ whole genome shotgun (WGS) entry which is preliminary data.</text>
</comment>
<evidence type="ECO:0000313" key="2">
    <source>
        <dbReference type="EMBL" id="PJZ61443.1"/>
    </source>
</evidence>
<dbReference type="OrthoDB" id="9879395at2"/>
<dbReference type="EMBL" id="NPDV01000002">
    <property type="protein sequence ID" value="PJZ54780.1"/>
    <property type="molecule type" value="Genomic_DNA"/>
</dbReference>
<organism evidence="1 4">
    <name type="scientific">Leptospira adleri</name>
    <dbReference type="NCBI Taxonomy" id="2023186"/>
    <lineage>
        <taxon>Bacteria</taxon>
        <taxon>Pseudomonadati</taxon>
        <taxon>Spirochaetota</taxon>
        <taxon>Spirochaetia</taxon>
        <taxon>Leptospirales</taxon>
        <taxon>Leptospiraceae</taxon>
        <taxon>Leptospira</taxon>
    </lineage>
</organism>
<evidence type="ECO:0000313" key="4">
    <source>
        <dbReference type="Proteomes" id="UP000232188"/>
    </source>
</evidence>
<dbReference type="AlphaFoldDB" id="A0A2M9YTD9"/>
<reference evidence="3 4" key="1">
    <citation type="submission" date="2017-07" db="EMBL/GenBank/DDBJ databases">
        <title>Leptospira spp. isolated from tropical soils.</title>
        <authorList>
            <person name="Thibeaux R."/>
            <person name="Iraola G."/>
            <person name="Ferres I."/>
            <person name="Bierque E."/>
            <person name="Girault D."/>
            <person name="Soupe-Gilbert M.-E."/>
            <person name="Picardeau M."/>
            <person name="Goarant C."/>
        </authorList>
    </citation>
    <scope>NUCLEOTIDE SEQUENCE [LARGE SCALE GENOMIC DNA]</scope>
    <source>
        <strain evidence="1 4">FH2-B-C1</strain>
        <strain evidence="2 3">FH2-B-D1</strain>
    </source>
</reference>
<keyword evidence="3" id="KW-1185">Reference proteome</keyword>
<dbReference type="EMBL" id="NPDU01000032">
    <property type="protein sequence ID" value="PJZ61443.1"/>
    <property type="molecule type" value="Genomic_DNA"/>
</dbReference>
<dbReference type="Proteomes" id="UP000232149">
    <property type="component" value="Unassembled WGS sequence"/>
</dbReference>
<sequence>MTFILKCRASQKIAIAFFEAKTGKSSSFLSHCGSTRFQTIFRKEIVTFLPCRLLQASFGSLRPSVSVRF</sequence>
<dbReference type="Proteomes" id="UP000232188">
    <property type="component" value="Unassembled WGS sequence"/>
</dbReference>
<accession>A0A2M9YTD9</accession>